<name>A0A1V0TL92_9ACTN</name>
<dbReference type="EMBL" id="CP020569">
    <property type="protein sequence ID" value="ARF53689.1"/>
    <property type="molecule type" value="Genomic_DNA"/>
</dbReference>
<dbReference type="KEGG" id="sgv:B1H19_05405"/>
<gene>
    <name evidence="1" type="ORF">B1H19_05405</name>
</gene>
<dbReference type="Proteomes" id="UP000192726">
    <property type="component" value="Chromosome"/>
</dbReference>
<keyword evidence="2" id="KW-1185">Reference proteome</keyword>
<protein>
    <submittedName>
        <fullName evidence="1">Uncharacterized protein</fullName>
    </submittedName>
</protein>
<reference evidence="1 2" key="1">
    <citation type="submission" date="2017-04" db="EMBL/GenBank/DDBJ databases">
        <title>Complete Genome Sequence of Streptomyces gilvosporeus F607, a Capable Producer of Natamycin.</title>
        <authorList>
            <person name="Zong G."/>
            <person name="Zhong C."/>
            <person name="Fu J."/>
            <person name="Qin R."/>
            <person name="Cao G."/>
        </authorList>
    </citation>
    <scope>NUCLEOTIDE SEQUENCE [LARGE SCALE GENOMIC DNA]</scope>
    <source>
        <strain evidence="1 2">F607</strain>
    </source>
</reference>
<evidence type="ECO:0000313" key="1">
    <source>
        <dbReference type="EMBL" id="ARF53689.1"/>
    </source>
</evidence>
<dbReference type="AlphaFoldDB" id="A0A1V0TL92"/>
<accession>A0A1V0TL92</accession>
<sequence>MQDRLAWSLRTKLPDLVVSREWKRTDLAILDAQASVPLLLLEAKAMYTADLAGVRPASAADYPTLMRDDVVKARRLASEGNAQVFALALATHLMTSPPNWPNVIKYVALTRRKLRQFGEAGVRAMAADTMNRRLSELGPVCSGSLHGGEAFGVEVAVDWWLVGPATRG</sequence>
<organism evidence="1 2">
    <name type="scientific">Streptomyces gilvosporeus</name>
    <dbReference type="NCBI Taxonomy" id="553510"/>
    <lineage>
        <taxon>Bacteria</taxon>
        <taxon>Bacillati</taxon>
        <taxon>Actinomycetota</taxon>
        <taxon>Actinomycetes</taxon>
        <taxon>Kitasatosporales</taxon>
        <taxon>Streptomycetaceae</taxon>
        <taxon>Streptomyces</taxon>
    </lineage>
</organism>
<proteinExistence type="predicted"/>
<evidence type="ECO:0000313" key="2">
    <source>
        <dbReference type="Proteomes" id="UP000192726"/>
    </source>
</evidence>